<feature type="compositionally biased region" description="Low complexity" evidence="1">
    <location>
        <begin position="424"/>
        <end position="436"/>
    </location>
</feature>
<feature type="region of interest" description="Disordered" evidence="1">
    <location>
        <begin position="756"/>
        <end position="798"/>
    </location>
</feature>
<feature type="region of interest" description="Disordered" evidence="1">
    <location>
        <begin position="69"/>
        <end position="108"/>
    </location>
</feature>
<proteinExistence type="predicted"/>
<organism evidence="2 3">
    <name type="scientific">Cadophora malorum</name>
    <dbReference type="NCBI Taxonomy" id="108018"/>
    <lineage>
        <taxon>Eukaryota</taxon>
        <taxon>Fungi</taxon>
        <taxon>Dikarya</taxon>
        <taxon>Ascomycota</taxon>
        <taxon>Pezizomycotina</taxon>
        <taxon>Leotiomycetes</taxon>
        <taxon>Helotiales</taxon>
        <taxon>Ploettnerulaceae</taxon>
        <taxon>Cadophora</taxon>
    </lineage>
</organism>
<reference evidence="2" key="1">
    <citation type="submission" date="2021-02" db="EMBL/GenBank/DDBJ databases">
        <title>Genome sequence Cadophora malorum strain M34.</title>
        <authorList>
            <person name="Stefanovic E."/>
            <person name="Vu D."/>
            <person name="Scully C."/>
            <person name="Dijksterhuis J."/>
            <person name="Roader J."/>
            <person name="Houbraken J."/>
        </authorList>
    </citation>
    <scope>NUCLEOTIDE SEQUENCE</scope>
    <source>
        <strain evidence="2">M34</strain>
    </source>
</reference>
<dbReference type="EMBL" id="JAFJYH010000048">
    <property type="protein sequence ID" value="KAG4422468.1"/>
    <property type="molecule type" value="Genomic_DNA"/>
</dbReference>
<evidence type="ECO:0000313" key="3">
    <source>
        <dbReference type="Proteomes" id="UP000664132"/>
    </source>
</evidence>
<dbReference type="OrthoDB" id="3589895at2759"/>
<dbReference type="Proteomes" id="UP000664132">
    <property type="component" value="Unassembled WGS sequence"/>
</dbReference>
<accession>A0A8H8BSZ0</accession>
<evidence type="ECO:0000256" key="1">
    <source>
        <dbReference type="SAM" id="MobiDB-lite"/>
    </source>
</evidence>
<feature type="region of interest" description="Disordered" evidence="1">
    <location>
        <begin position="424"/>
        <end position="517"/>
    </location>
</feature>
<dbReference type="AlphaFoldDB" id="A0A8H8BSZ0"/>
<gene>
    <name evidence="2" type="ORF">IFR04_004369</name>
</gene>
<sequence>MDTYTSQEALIVAKAKEKGIDTAELNAVFETKLRQVTAECGTSEKSVALRLARAEEAVWVQFFPNEPFPTVKQKGASTTKAGEDEDDGDEGSSPFPKALQGSKGRLEEEYEKAARREWVHDRYQPESPARGSHRVKMERDSYRPVQEVDSYRPQALGENRPVARSGTGKSGGVSSGFHRDRMALRPMPNGGTTGASAPASDDSKPYRSQRNVIYQKAVTAGIPRAEVEACLEEKAVVAEKKFADRSGDWQIYFVEASAWGRFFKGMVFPGIEPSKHQTQTKIPAAPPAPAPKPLTLLEYNAGISEKLMEGKTNSQVERREFFQYLQKMRTYSRLQHRTEACNHIRGWFADNLTWQHFFGPNPYPFSQPPGKTSPSCAACLLLPKFAQLTADVMKKVMSILTTSGPALKSQVVSSLPSGVPIGPAASRSAITSTTSSPAKGAPAQITKPILAHSRSEKRTAPVKFEPTAAEAPKASLTGAQQLVLNPPGGSASRRDLRTPPPTTSIRTISEGTESYPQSVAPGRLSAQLAQMWAQDPFLAKGTVVMQNSSPAVFNKTFVGELFNCFASDTKEAIASIGADLNCNIHYHVISTGDLFLWTEPHTSGDIMSFNRGHVFITGWVARVSSFGMVKPSEHWNAIKPAPAPLQAQPTIPVQPRNTADAFSLLANYVNTATAEKSPSVYSSAFEDPEKQWQRYMAAFRTSDIDRLMVEEAAKNEGDLRMVLDKESGQIISVEELVKRTVYRCSLSSAKLAGSLGGGGSGGLNGQNGVEGGTNKKRKAGHGVEGSGDDGREEKRACV</sequence>
<evidence type="ECO:0000313" key="2">
    <source>
        <dbReference type="EMBL" id="KAG4422468.1"/>
    </source>
</evidence>
<feature type="region of interest" description="Disordered" evidence="1">
    <location>
        <begin position="121"/>
        <end position="207"/>
    </location>
</feature>
<keyword evidence="3" id="KW-1185">Reference proteome</keyword>
<feature type="compositionally biased region" description="Basic and acidic residues" evidence="1">
    <location>
        <begin position="788"/>
        <end position="798"/>
    </location>
</feature>
<comment type="caution">
    <text evidence="2">The sequence shown here is derived from an EMBL/GenBank/DDBJ whole genome shotgun (WGS) entry which is preliminary data.</text>
</comment>
<protein>
    <submittedName>
        <fullName evidence="2">Uncharacterized protein</fullName>
    </submittedName>
</protein>
<feature type="compositionally biased region" description="Gly residues" evidence="1">
    <location>
        <begin position="756"/>
        <end position="771"/>
    </location>
</feature>
<name>A0A8H8BSZ0_9HELO</name>